<reference evidence="10" key="1">
    <citation type="submission" date="2020-11" db="EMBL/GenBank/DDBJ databases">
        <title>Novosphingobium aureum sp. nov., a marine bacterium isolated from sediment of a salt flat.</title>
        <authorList>
            <person name="Yoo Y."/>
            <person name="Kim J.-J."/>
        </authorList>
    </citation>
    <scope>NUCLEOTIDE SEQUENCE</scope>
    <source>
        <strain evidence="10">YJ-S2-02</strain>
    </source>
</reference>
<evidence type="ECO:0000313" key="10">
    <source>
        <dbReference type="EMBL" id="MBH0114552.1"/>
    </source>
</evidence>
<dbReference type="EMBL" id="JADZGI010000003">
    <property type="protein sequence ID" value="MBH0114552.1"/>
    <property type="molecule type" value="Genomic_DNA"/>
</dbReference>
<evidence type="ECO:0000256" key="3">
    <source>
        <dbReference type="ARBA" id="ARBA00004856"/>
    </source>
</evidence>
<keyword evidence="5 8" id="KW-0812">Transmembrane</keyword>
<feature type="domain" description="Methylamine utilisation protein MauE" evidence="9">
    <location>
        <begin position="1"/>
        <end position="132"/>
    </location>
</feature>
<evidence type="ECO:0000256" key="6">
    <source>
        <dbReference type="ARBA" id="ARBA00022989"/>
    </source>
</evidence>
<sequence length="183" mass="18831">MTILAHGAAIGCGLIFLVAGAEKLRHRRLLPGVIANYRIVPAALAAPLAALLGPLEIVLALALLASGLGWNAPLADFAAAALLLVFAAAMATNLVRGRREITCGCGRLDLRQTLRWSFVARNLLLAALLGAAGANALLAPSATLDALALTSAIFAGLAGWIAYHLFQTLGELDAAAATLGRRH</sequence>
<evidence type="ECO:0000256" key="5">
    <source>
        <dbReference type="ARBA" id="ARBA00022692"/>
    </source>
</evidence>
<feature type="transmembrane region" description="Helical" evidence="8">
    <location>
        <begin position="6"/>
        <end position="24"/>
    </location>
</feature>
<comment type="pathway">
    <text evidence="3">One-carbon metabolism; methylamine degradation.</text>
</comment>
<keyword evidence="6 8" id="KW-1133">Transmembrane helix</keyword>
<protein>
    <recommendedName>
        <fullName evidence="4">Methylamine utilization protein MauE</fullName>
    </recommendedName>
</protein>
<evidence type="ECO:0000256" key="8">
    <source>
        <dbReference type="SAM" id="Phobius"/>
    </source>
</evidence>
<keyword evidence="7 8" id="KW-0472">Membrane</keyword>
<accession>A0A931HEB1</accession>
<name>A0A931HEB1_9SPHN</name>
<evidence type="ECO:0000256" key="4">
    <source>
        <dbReference type="ARBA" id="ARBA00019078"/>
    </source>
</evidence>
<evidence type="ECO:0000313" key="11">
    <source>
        <dbReference type="Proteomes" id="UP000617634"/>
    </source>
</evidence>
<comment type="function">
    <text evidence="1">May be specifically involved in the processing, transport, and/or maturation of the MADH beta-subunit.</text>
</comment>
<dbReference type="AlphaFoldDB" id="A0A931HEB1"/>
<feature type="transmembrane region" description="Helical" evidence="8">
    <location>
        <begin position="44"/>
        <end position="65"/>
    </location>
</feature>
<evidence type="ECO:0000256" key="1">
    <source>
        <dbReference type="ARBA" id="ARBA00003475"/>
    </source>
</evidence>
<evidence type="ECO:0000259" key="9">
    <source>
        <dbReference type="Pfam" id="PF07291"/>
    </source>
</evidence>
<keyword evidence="11" id="KW-1185">Reference proteome</keyword>
<comment type="caution">
    <text evidence="10">The sequence shown here is derived from an EMBL/GenBank/DDBJ whole genome shotgun (WGS) entry which is preliminary data.</text>
</comment>
<feature type="transmembrane region" description="Helical" evidence="8">
    <location>
        <begin position="146"/>
        <end position="166"/>
    </location>
</feature>
<dbReference type="InterPro" id="IPR009908">
    <property type="entry name" value="Methylamine_util_MauE"/>
</dbReference>
<comment type="subcellular location">
    <subcellularLocation>
        <location evidence="2">Membrane</location>
        <topology evidence="2">Multi-pass membrane protein</topology>
    </subcellularLocation>
</comment>
<dbReference type="Proteomes" id="UP000617634">
    <property type="component" value="Unassembled WGS sequence"/>
</dbReference>
<proteinExistence type="predicted"/>
<dbReference type="GO" id="GO:0016020">
    <property type="term" value="C:membrane"/>
    <property type="evidence" value="ECO:0007669"/>
    <property type="project" value="UniProtKB-SubCell"/>
</dbReference>
<dbReference type="Pfam" id="PF07291">
    <property type="entry name" value="MauE"/>
    <property type="match status" value="1"/>
</dbReference>
<gene>
    <name evidence="10" type="ORF">I5E68_16515</name>
</gene>
<dbReference type="GO" id="GO:0030416">
    <property type="term" value="P:methylamine metabolic process"/>
    <property type="evidence" value="ECO:0007669"/>
    <property type="project" value="InterPro"/>
</dbReference>
<organism evidence="10 11">
    <name type="scientific">Novosphingobium aureum</name>
    <dbReference type="NCBI Taxonomy" id="2792964"/>
    <lineage>
        <taxon>Bacteria</taxon>
        <taxon>Pseudomonadati</taxon>
        <taxon>Pseudomonadota</taxon>
        <taxon>Alphaproteobacteria</taxon>
        <taxon>Sphingomonadales</taxon>
        <taxon>Sphingomonadaceae</taxon>
        <taxon>Novosphingobium</taxon>
    </lineage>
</organism>
<feature type="transmembrane region" description="Helical" evidence="8">
    <location>
        <begin position="77"/>
        <end position="95"/>
    </location>
</feature>
<feature type="transmembrane region" description="Helical" evidence="8">
    <location>
        <begin position="116"/>
        <end position="140"/>
    </location>
</feature>
<evidence type="ECO:0000256" key="7">
    <source>
        <dbReference type="ARBA" id="ARBA00023136"/>
    </source>
</evidence>
<evidence type="ECO:0000256" key="2">
    <source>
        <dbReference type="ARBA" id="ARBA00004141"/>
    </source>
</evidence>